<dbReference type="Proteomes" id="UP000093629">
    <property type="component" value="Unassembled WGS sequence"/>
</dbReference>
<name>A0A1A3ND04_MYCAS</name>
<dbReference type="CDD" id="cd02440">
    <property type="entry name" value="AdoMet_MTases"/>
    <property type="match status" value="1"/>
</dbReference>
<dbReference type="GO" id="GO:0032259">
    <property type="term" value="P:methylation"/>
    <property type="evidence" value="ECO:0007669"/>
    <property type="project" value="UniProtKB-KW"/>
</dbReference>
<dbReference type="RefSeq" id="WP_065156846.1">
    <property type="nucleotide sequence ID" value="NZ_LZLQ01000012.1"/>
</dbReference>
<keyword evidence="2" id="KW-0808">Transferase</keyword>
<dbReference type="PANTHER" id="PTHR43861:SF1">
    <property type="entry name" value="TRANS-ACONITATE 2-METHYLTRANSFERASE"/>
    <property type="match status" value="1"/>
</dbReference>
<dbReference type="InterPro" id="IPR013216">
    <property type="entry name" value="Methyltransf_11"/>
</dbReference>
<dbReference type="GO" id="GO:0008757">
    <property type="term" value="F:S-adenosylmethionine-dependent methyltransferase activity"/>
    <property type="evidence" value="ECO:0007669"/>
    <property type="project" value="InterPro"/>
</dbReference>
<dbReference type="PANTHER" id="PTHR43861">
    <property type="entry name" value="TRANS-ACONITATE 2-METHYLTRANSFERASE-RELATED"/>
    <property type="match status" value="1"/>
</dbReference>
<dbReference type="InterPro" id="IPR029063">
    <property type="entry name" value="SAM-dependent_MTases_sf"/>
</dbReference>
<keyword evidence="3" id="KW-1185">Reference proteome</keyword>
<accession>A0A1A3ND04</accession>
<protein>
    <submittedName>
        <fullName evidence="2">SAM-dependent methyltransferase</fullName>
    </submittedName>
</protein>
<dbReference type="Pfam" id="PF08241">
    <property type="entry name" value="Methyltransf_11"/>
    <property type="match status" value="1"/>
</dbReference>
<comment type="caution">
    <text evidence="2">The sequence shown here is derived from an EMBL/GenBank/DDBJ whole genome shotgun (WGS) entry which is preliminary data.</text>
</comment>
<dbReference type="EMBL" id="LZLQ01000012">
    <property type="protein sequence ID" value="OBK19666.1"/>
    <property type="molecule type" value="Genomic_DNA"/>
</dbReference>
<dbReference type="Gene3D" id="3.40.50.150">
    <property type="entry name" value="Vaccinia Virus protein VP39"/>
    <property type="match status" value="1"/>
</dbReference>
<dbReference type="SUPFAM" id="SSF53335">
    <property type="entry name" value="S-adenosyl-L-methionine-dependent methyltransferases"/>
    <property type="match status" value="1"/>
</dbReference>
<reference evidence="2 3" key="1">
    <citation type="submission" date="2016-06" db="EMBL/GenBank/DDBJ databases">
        <authorList>
            <person name="Kjaerup R.B."/>
            <person name="Dalgaard T.S."/>
            <person name="Juul-Madsen H.R."/>
        </authorList>
    </citation>
    <scope>NUCLEOTIDE SEQUENCE [LARGE SCALE GENOMIC DNA]</scope>
    <source>
        <strain evidence="2 3">1245139.5</strain>
    </source>
</reference>
<organism evidence="2 3">
    <name type="scientific">Mycobacterium asiaticum</name>
    <dbReference type="NCBI Taxonomy" id="1790"/>
    <lineage>
        <taxon>Bacteria</taxon>
        <taxon>Bacillati</taxon>
        <taxon>Actinomycetota</taxon>
        <taxon>Actinomycetes</taxon>
        <taxon>Mycobacteriales</taxon>
        <taxon>Mycobacteriaceae</taxon>
        <taxon>Mycobacterium</taxon>
    </lineage>
</organism>
<dbReference type="AlphaFoldDB" id="A0A1A3ND04"/>
<evidence type="ECO:0000259" key="1">
    <source>
        <dbReference type="Pfam" id="PF08241"/>
    </source>
</evidence>
<sequence>MPSHEHFGVTLDTVSADQPWNINIHYNVLVDALVPSSARTVLDVGCGDGFLAARLAERIPAVTALDADAPVLRRAMSRFPDAEVQWMLGDVMTTELARFDAVVSNAFLHHIDDTRAALTRLAGLVRPGGTLAAVTFVRFSIRTAWWHLLSSVACLVVNRVKGKWEHTAPIKWPPPDTFSQLRAHLGAVLPDARLRRLRYGRVLITWRAPG</sequence>
<dbReference type="OrthoDB" id="6064711at2"/>
<gene>
    <name evidence="2" type="ORF">A5636_17490</name>
</gene>
<evidence type="ECO:0000313" key="2">
    <source>
        <dbReference type="EMBL" id="OBK19666.1"/>
    </source>
</evidence>
<evidence type="ECO:0000313" key="3">
    <source>
        <dbReference type="Proteomes" id="UP000093629"/>
    </source>
</evidence>
<proteinExistence type="predicted"/>
<keyword evidence="2" id="KW-0489">Methyltransferase</keyword>
<feature type="domain" description="Methyltransferase type 11" evidence="1">
    <location>
        <begin position="42"/>
        <end position="132"/>
    </location>
</feature>